<accession>A0A328NH53</accession>
<dbReference type="RefSeq" id="WP_112678894.1">
    <property type="nucleotide sequence ID" value="NZ_PYAG01000041.1"/>
</dbReference>
<dbReference type="AlphaFoldDB" id="A0A328NH53"/>
<dbReference type="EMBL" id="PYAG01000041">
    <property type="protein sequence ID" value="RAO26515.1"/>
    <property type="molecule type" value="Genomic_DNA"/>
</dbReference>
<sequence length="110" mass="12468">MKRIEKLKWRIAELINKIPGQCWSDIADWPLGYKANPWSPQRSGCREDLARVGSCYCGKLRTPESNLPVHVGTELCPTCWVEPGKTHELSCEQVTPEQFVAFIAAKQAIR</sequence>
<organism evidence="1 2">
    <name type="scientific">Micromonospora saelicesensis</name>
    <dbReference type="NCBI Taxonomy" id="285676"/>
    <lineage>
        <taxon>Bacteria</taxon>
        <taxon>Bacillati</taxon>
        <taxon>Actinomycetota</taxon>
        <taxon>Actinomycetes</taxon>
        <taxon>Micromonosporales</taxon>
        <taxon>Micromonosporaceae</taxon>
        <taxon>Micromonospora</taxon>
    </lineage>
</organism>
<name>A0A328NH53_9ACTN</name>
<dbReference type="Proteomes" id="UP000249419">
    <property type="component" value="Unassembled WGS sequence"/>
</dbReference>
<proteinExistence type="predicted"/>
<gene>
    <name evidence="1" type="ORF">PSN13_06543</name>
</gene>
<evidence type="ECO:0000313" key="2">
    <source>
        <dbReference type="Proteomes" id="UP000249419"/>
    </source>
</evidence>
<protein>
    <submittedName>
        <fullName evidence="1">Uncharacterized protein</fullName>
    </submittedName>
</protein>
<evidence type="ECO:0000313" key="1">
    <source>
        <dbReference type="EMBL" id="RAO26515.1"/>
    </source>
</evidence>
<reference evidence="1 2" key="1">
    <citation type="submission" date="2018-03" db="EMBL/GenBank/DDBJ databases">
        <title>Defining the species Micromonospora saelicesensis and Micromonospora noduli under the framework of genomics.</title>
        <authorList>
            <person name="Riesco R."/>
            <person name="Trujillo M.E."/>
        </authorList>
    </citation>
    <scope>NUCLEOTIDE SEQUENCE [LARGE SCALE GENOMIC DNA]</scope>
    <source>
        <strain evidence="1 2">PSN13</strain>
    </source>
</reference>
<comment type="caution">
    <text evidence="1">The sequence shown here is derived from an EMBL/GenBank/DDBJ whole genome shotgun (WGS) entry which is preliminary data.</text>
</comment>